<protein>
    <submittedName>
        <fullName evidence="1">Uncharacterized protein</fullName>
    </submittedName>
</protein>
<dbReference type="EMBL" id="MFEO01000027">
    <property type="protein sequence ID" value="OGE88951.1"/>
    <property type="molecule type" value="Genomic_DNA"/>
</dbReference>
<dbReference type="Proteomes" id="UP000178377">
    <property type="component" value="Unassembled WGS sequence"/>
</dbReference>
<dbReference type="STRING" id="1817828.A2722_04365"/>
<evidence type="ECO:0000313" key="2">
    <source>
        <dbReference type="Proteomes" id="UP000178377"/>
    </source>
</evidence>
<gene>
    <name evidence="1" type="ORF">A2722_04365</name>
</gene>
<reference evidence="1 2" key="1">
    <citation type="journal article" date="2016" name="Nat. Commun.">
        <title>Thousands of microbial genomes shed light on interconnected biogeochemical processes in an aquifer system.</title>
        <authorList>
            <person name="Anantharaman K."/>
            <person name="Brown C.T."/>
            <person name="Hug L.A."/>
            <person name="Sharon I."/>
            <person name="Castelle C.J."/>
            <person name="Probst A.J."/>
            <person name="Thomas B.C."/>
            <person name="Singh A."/>
            <person name="Wilkins M.J."/>
            <person name="Karaoz U."/>
            <person name="Brodie E.L."/>
            <person name="Williams K.H."/>
            <person name="Hubbard S.S."/>
            <person name="Banfield J.F."/>
        </authorList>
    </citation>
    <scope>NUCLEOTIDE SEQUENCE [LARGE SCALE GENOMIC DNA]</scope>
</reference>
<proteinExistence type="predicted"/>
<sequence>MKIKALKPARNYGAEIELAPERIDPLVEIEVEIPDGAHVAIGFWGVLTNTKEGSPRVENDFYIYKQSPVVPVHIYEVAVDRHPIPDGPFQGLGDVVRGKYLAVFSGPFRIRQWTVRITSAYGTDQYMYDRKDSIVRSRPISVEYLTKSGIKVVEPSAILP</sequence>
<evidence type="ECO:0000313" key="1">
    <source>
        <dbReference type="EMBL" id="OGE88951.1"/>
    </source>
</evidence>
<name>A0A1F5PGC3_9BACT</name>
<comment type="caution">
    <text evidence="1">The sequence shown here is derived from an EMBL/GenBank/DDBJ whole genome shotgun (WGS) entry which is preliminary data.</text>
</comment>
<accession>A0A1F5PGC3</accession>
<organism evidence="1 2">
    <name type="scientific">Candidatus Doudnabacteria bacterium RIFCSPHIGHO2_01_FULL_50_11</name>
    <dbReference type="NCBI Taxonomy" id="1817828"/>
    <lineage>
        <taxon>Bacteria</taxon>
        <taxon>Candidatus Doudnaibacteriota</taxon>
    </lineage>
</organism>
<dbReference type="AlphaFoldDB" id="A0A1F5PGC3"/>